<evidence type="ECO:0000313" key="1">
    <source>
        <dbReference type="EMBL" id="AFX59393.1"/>
    </source>
</evidence>
<dbReference type="EMBL" id="MF768985">
    <property type="protein sequence ID" value="ATU83784.1"/>
    <property type="molecule type" value="Genomic_DNA"/>
</dbReference>
<protein>
    <submittedName>
        <fullName evidence="2">ORF95</fullName>
    </submittedName>
    <submittedName>
        <fullName evidence="1">Wsv016</fullName>
    </submittedName>
</protein>
<reference evidence="1" key="1">
    <citation type="submission" date="2012-08" db="EMBL/GenBank/DDBJ databases">
        <title>Cassytha pubescens and C. glabella (Lauraceae) are not disjunctly distributed between Australia and the Ryukyu Archipelago of Japan - evidence from morphological and molecular data.</title>
        <authorList>
            <person name="Kokubugata G."/>
            <person name="Nakamura K."/>
            <person name="Forster P.I."/>
            <person name="Wilson G.W."/>
            <person name="Holland A.E."/>
            <person name="Hirayama Y."/>
            <person name="Yokota M."/>
        </authorList>
    </citation>
    <scope>NUCLEOTIDE SEQUENCE</scope>
    <source>
        <strain evidence="1">K-LV1</strain>
    </source>
</reference>
<reference evidence="2" key="3">
    <citation type="journal article" date="2018" name="Aquaculture">
        <title>Complete genome sequence of a white spot syndrome virus associated with a disease incursion in Australia.</title>
        <authorList>
            <person name="Oakey J."/>
            <person name="Smith C.S."/>
        </authorList>
    </citation>
    <scope>NUCLEOTIDE SEQUENCE [LARGE SCALE GENOMIC DNA]</scope>
    <source>
        <strain evidence="2">WSSV-AU</strain>
    </source>
</reference>
<dbReference type="EMBL" id="JX515788">
    <property type="protein sequence ID" value="AFX59393.1"/>
    <property type="molecule type" value="Genomic_DNA"/>
</dbReference>
<organism evidence="1 3">
    <name type="scientific">White spot syndrome virus</name>
    <dbReference type="NCBI Taxonomy" id="342409"/>
    <lineage>
        <taxon>Viruses</taxon>
        <taxon>Viruses incertae sedis</taxon>
        <taxon>Naldaviricetes</taxon>
        <taxon>Nimaviridae</taxon>
        <taxon>Whispovirus</taxon>
    </lineage>
</organism>
<evidence type="ECO:0000313" key="2">
    <source>
        <dbReference type="EMBL" id="ATU83784.1"/>
    </source>
</evidence>
<dbReference type="Proteomes" id="UP000277283">
    <property type="component" value="Segment"/>
</dbReference>
<reference evidence="3" key="2">
    <citation type="submission" date="2012-08" db="EMBL/GenBank/DDBJ databases">
        <authorList>
            <person name="Choi T.-J."/>
        </authorList>
    </citation>
    <scope>NUCLEOTIDE SEQUENCE [LARGE SCALE GENOMIC DNA]</scope>
    <source>
        <strain evidence="3">K-LV1</strain>
    </source>
</reference>
<proteinExistence type="predicted"/>
<sequence>MILYQEQIRTTLVLVENLKHYLPIYSFQEYWMKCTFLGILIYKEPYFQRTCLCRINLPLAVSVEAMSTLIITLGTFLPCKRMAV</sequence>
<gene>
    <name evidence="1" type="ORF">wssv_00160</name>
</gene>
<name>K7WGR6_9VIRU</name>
<evidence type="ECO:0000313" key="3">
    <source>
        <dbReference type="Proteomes" id="UP000277283"/>
    </source>
</evidence>
<accession>K7WGR6</accession>
<dbReference type="Proteomes" id="UP000267516">
    <property type="component" value="Segment"/>
</dbReference>